<proteinExistence type="predicted"/>
<gene>
    <name evidence="1" type="ORF">E5288_WYG012649</name>
</gene>
<accession>A0A6B0QW52</accession>
<keyword evidence="2" id="KW-1185">Reference proteome</keyword>
<sequence>MPKYTTPMEGRTPEKVWSFQTSSWHRQNGTTDMVAFGPSELKEQKTTQLKVQQRLTSQRGICIHLLSLLSHHHTDTKRVDINPQQQRERELSHQRARDLIKFL</sequence>
<evidence type="ECO:0000313" key="2">
    <source>
        <dbReference type="Proteomes" id="UP000322234"/>
    </source>
</evidence>
<evidence type="ECO:0000313" key="1">
    <source>
        <dbReference type="EMBL" id="MXQ81037.1"/>
    </source>
</evidence>
<reference evidence="1" key="1">
    <citation type="submission" date="2019-10" db="EMBL/GenBank/DDBJ databases">
        <title>The sequence and de novo assembly of the wild yak genome.</title>
        <authorList>
            <person name="Liu Y."/>
        </authorList>
    </citation>
    <scope>NUCLEOTIDE SEQUENCE [LARGE SCALE GENOMIC DNA]</scope>
    <source>
        <strain evidence="1">WY2019</strain>
    </source>
</reference>
<organism evidence="1 2">
    <name type="scientific">Bos mutus</name>
    <name type="common">wild yak</name>
    <dbReference type="NCBI Taxonomy" id="72004"/>
    <lineage>
        <taxon>Eukaryota</taxon>
        <taxon>Metazoa</taxon>
        <taxon>Chordata</taxon>
        <taxon>Craniata</taxon>
        <taxon>Vertebrata</taxon>
        <taxon>Euteleostomi</taxon>
        <taxon>Mammalia</taxon>
        <taxon>Eutheria</taxon>
        <taxon>Laurasiatheria</taxon>
        <taxon>Artiodactyla</taxon>
        <taxon>Ruminantia</taxon>
        <taxon>Pecora</taxon>
        <taxon>Bovidae</taxon>
        <taxon>Bovinae</taxon>
        <taxon>Bos</taxon>
    </lineage>
</organism>
<name>A0A6B0QW52_9CETA</name>
<dbReference type="AlphaFoldDB" id="A0A6B0QW52"/>
<dbReference type="Proteomes" id="UP000322234">
    <property type="component" value="Unassembled WGS sequence"/>
</dbReference>
<comment type="caution">
    <text evidence="1">The sequence shown here is derived from an EMBL/GenBank/DDBJ whole genome shotgun (WGS) entry which is preliminary data.</text>
</comment>
<protein>
    <submittedName>
        <fullName evidence="1">Uncharacterized protein</fullName>
    </submittedName>
</protein>
<dbReference type="EMBL" id="VBQZ03000006">
    <property type="protein sequence ID" value="MXQ81037.1"/>
    <property type="molecule type" value="Genomic_DNA"/>
</dbReference>